<dbReference type="InterPro" id="IPR035445">
    <property type="entry name" value="GYF-like_dom_sf"/>
</dbReference>
<dbReference type="Gene3D" id="3.30.1490.40">
    <property type="match status" value="1"/>
</dbReference>
<gene>
    <name evidence="2" type="ORF">PGLA1383_LOCUS34666</name>
</gene>
<proteinExistence type="predicted"/>
<dbReference type="SMART" id="SM00444">
    <property type="entry name" value="GYF"/>
    <property type="match status" value="1"/>
</dbReference>
<dbReference type="InterPro" id="IPR003169">
    <property type="entry name" value="GYF"/>
</dbReference>
<dbReference type="SUPFAM" id="SSF55277">
    <property type="entry name" value="GYF domain"/>
    <property type="match status" value="1"/>
</dbReference>
<comment type="caution">
    <text evidence="2">The sequence shown here is derived from an EMBL/GenBank/DDBJ whole genome shotgun (WGS) entry which is preliminary data.</text>
</comment>
<protein>
    <recommendedName>
        <fullName evidence="1">GYF domain-containing protein</fullName>
    </recommendedName>
</protein>
<organism evidence="2 3">
    <name type="scientific">Polarella glacialis</name>
    <name type="common">Dinoflagellate</name>
    <dbReference type="NCBI Taxonomy" id="89957"/>
    <lineage>
        <taxon>Eukaryota</taxon>
        <taxon>Sar</taxon>
        <taxon>Alveolata</taxon>
        <taxon>Dinophyceae</taxon>
        <taxon>Suessiales</taxon>
        <taxon>Suessiaceae</taxon>
        <taxon>Polarella</taxon>
    </lineage>
</organism>
<dbReference type="AlphaFoldDB" id="A0A813FRL3"/>
<name>A0A813FRL3_POLGL</name>
<keyword evidence="3" id="KW-1185">Reference proteome</keyword>
<accession>A0A813FRL3</accession>
<reference evidence="2" key="1">
    <citation type="submission" date="2021-02" db="EMBL/GenBank/DDBJ databases">
        <authorList>
            <person name="Dougan E. K."/>
            <person name="Rhodes N."/>
            <person name="Thang M."/>
            <person name="Chan C."/>
        </authorList>
    </citation>
    <scope>NUCLEOTIDE SEQUENCE</scope>
</reference>
<feature type="non-terminal residue" evidence="2">
    <location>
        <position position="1"/>
    </location>
</feature>
<dbReference type="OrthoDB" id="48509at2759"/>
<sequence>PRSHDQLPSDTSQGPMYWSYIDPHGKIQFGFASEEMRVWFELGYFKGNLQVALAEGPKTHVPDKSEFYSLKQWFPESAKSFTFIPVPL</sequence>
<dbReference type="Pfam" id="PF02213">
    <property type="entry name" value="GYF"/>
    <property type="match status" value="1"/>
</dbReference>
<dbReference type="EMBL" id="CAJNNV010026027">
    <property type="protein sequence ID" value="CAE8616997.1"/>
    <property type="molecule type" value="Genomic_DNA"/>
</dbReference>
<evidence type="ECO:0000259" key="1">
    <source>
        <dbReference type="PROSITE" id="PS50829"/>
    </source>
</evidence>
<dbReference type="PROSITE" id="PS50829">
    <property type="entry name" value="GYF"/>
    <property type="match status" value="1"/>
</dbReference>
<evidence type="ECO:0000313" key="3">
    <source>
        <dbReference type="Proteomes" id="UP000654075"/>
    </source>
</evidence>
<dbReference type="Proteomes" id="UP000654075">
    <property type="component" value="Unassembled WGS sequence"/>
</dbReference>
<feature type="domain" description="GYF" evidence="1">
    <location>
        <begin position="15"/>
        <end position="71"/>
    </location>
</feature>
<evidence type="ECO:0000313" key="2">
    <source>
        <dbReference type="EMBL" id="CAE8616997.1"/>
    </source>
</evidence>